<dbReference type="InterPro" id="IPR013249">
    <property type="entry name" value="RNA_pol_sigma70_r4_t2"/>
</dbReference>
<dbReference type="Pfam" id="PF08281">
    <property type="entry name" value="Sigma70_r4_2"/>
    <property type="match status" value="1"/>
</dbReference>
<feature type="domain" description="RNA polymerase sigma factor 70 region 4 type 2" evidence="5">
    <location>
        <begin position="136"/>
        <end position="180"/>
    </location>
</feature>
<name>A0A1M6WX84_9FLAO</name>
<dbReference type="GO" id="GO:0003677">
    <property type="term" value="F:DNA binding"/>
    <property type="evidence" value="ECO:0007669"/>
    <property type="project" value="InterPro"/>
</dbReference>
<evidence type="ECO:0000313" key="7">
    <source>
        <dbReference type="EMBL" id="SHK98357.1"/>
    </source>
</evidence>
<keyword evidence="4" id="KW-0804">Transcription</keyword>
<reference evidence="7 8" key="1">
    <citation type="submission" date="2016-11" db="EMBL/GenBank/DDBJ databases">
        <authorList>
            <person name="Varghese N."/>
            <person name="Submissions S."/>
        </authorList>
    </citation>
    <scope>NUCLEOTIDE SEQUENCE [LARGE SCALE GENOMIC DNA]</scope>
    <source>
        <strain evidence="7 8">CGMCC 1.12174</strain>
        <strain evidence="6 9">DSM 26351</strain>
    </source>
</reference>
<evidence type="ECO:0000256" key="1">
    <source>
        <dbReference type="ARBA" id="ARBA00010641"/>
    </source>
</evidence>
<dbReference type="Proteomes" id="UP000198940">
    <property type="component" value="Unassembled WGS sequence"/>
</dbReference>
<accession>A0A1M6WX84</accession>
<dbReference type="SUPFAM" id="SSF88659">
    <property type="entry name" value="Sigma3 and sigma4 domains of RNA polymerase sigma factors"/>
    <property type="match status" value="1"/>
</dbReference>
<dbReference type="EMBL" id="FRAT01000006">
    <property type="protein sequence ID" value="SHK98357.1"/>
    <property type="molecule type" value="Genomic_DNA"/>
</dbReference>
<protein>
    <submittedName>
        <fullName evidence="7">RNA polymerase sigma-70 factor, ECF subfamily</fullName>
    </submittedName>
</protein>
<dbReference type="STRING" id="1055723.SAMN05216293_2351"/>
<evidence type="ECO:0000256" key="2">
    <source>
        <dbReference type="ARBA" id="ARBA00023015"/>
    </source>
</evidence>
<dbReference type="RefSeq" id="WP_072880041.1">
    <property type="nucleotide sequence ID" value="NZ_FOKU01000004.1"/>
</dbReference>
<keyword evidence="3" id="KW-0731">Sigma factor</keyword>
<keyword evidence="9" id="KW-1185">Reference proteome</keyword>
<dbReference type="OrthoDB" id="759001at2"/>
<evidence type="ECO:0000256" key="4">
    <source>
        <dbReference type="ARBA" id="ARBA00023163"/>
    </source>
</evidence>
<dbReference type="InterPro" id="IPR039425">
    <property type="entry name" value="RNA_pol_sigma-70-like"/>
</dbReference>
<dbReference type="SUPFAM" id="SSF88946">
    <property type="entry name" value="Sigma2 domain of RNA polymerase sigma factors"/>
    <property type="match status" value="1"/>
</dbReference>
<dbReference type="InterPro" id="IPR036388">
    <property type="entry name" value="WH-like_DNA-bd_sf"/>
</dbReference>
<dbReference type="Gene3D" id="1.10.10.10">
    <property type="entry name" value="Winged helix-like DNA-binding domain superfamily/Winged helix DNA-binding domain"/>
    <property type="match status" value="1"/>
</dbReference>
<organism evidence="7 8">
    <name type="scientific">Flagellimonas taeanensis</name>
    <dbReference type="NCBI Taxonomy" id="1005926"/>
    <lineage>
        <taxon>Bacteria</taxon>
        <taxon>Pseudomonadati</taxon>
        <taxon>Bacteroidota</taxon>
        <taxon>Flavobacteriia</taxon>
        <taxon>Flavobacteriales</taxon>
        <taxon>Flavobacteriaceae</taxon>
        <taxon>Flagellimonas</taxon>
    </lineage>
</organism>
<dbReference type="InterPro" id="IPR013324">
    <property type="entry name" value="RNA_pol_sigma_r3/r4-like"/>
</dbReference>
<dbReference type="AlphaFoldDB" id="A0A1M6WX84"/>
<dbReference type="CDD" id="cd06171">
    <property type="entry name" value="Sigma70_r4"/>
    <property type="match status" value="1"/>
</dbReference>
<keyword evidence="2" id="KW-0805">Transcription regulation</keyword>
<evidence type="ECO:0000256" key="3">
    <source>
        <dbReference type="ARBA" id="ARBA00023082"/>
    </source>
</evidence>
<evidence type="ECO:0000313" key="8">
    <source>
        <dbReference type="Proteomes" id="UP000184031"/>
    </source>
</evidence>
<evidence type="ECO:0000313" key="9">
    <source>
        <dbReference type="Proteomes" id="UP000198940"/>
    </source>
</evidence>
<proteinExistence type="inferred from homology"/>
<comment type="caution">
    <text evidence="7">The sequence shown here is derived from an EMBL/GenBank/DDBJ whole genome shotgun (WGS) entry which is preliminary data.</text>
</comment>
<sequence length="194" mass="23038">MKTSSLSPSSSRKENQDLRLFAQLEEGKYEALMLLHQKFYRPLCRFGAMFEQNTLIIEEKVADVFIELWTRRDALSEVKYPKAYLYIMARNKLLRTAKGESLLTRIHDHLNYSNAEQPSHEEELIHQEEKQINQKRIEDILQKVPERSRRVFEMSRIEGFKYREIAEILGISYRTVEQHVAITIRTIKNNLTDH</sequence>
<evidence type="ECO:0000259" key="5">
    <source>
        <dbReference type="Pfam" id="PF08281"/>
    </source>
</evidence>
<dbReference type="Proteomes" id="UP000184031">
    <property type="component" value="Unassembled WGS sequence"/>
</dbReference>
<comment type="similarity">
    <text evidence="1">Belongs to the sigma-70 factor family. ECF subfamily.</text>
</comment>
<dbReference type="GO" id="GO:0016987">
    <property type="term" value="F:sigma factor activity"/>
    <property type="evidence" value="ECO:0007669"/>
    <property type="project" value="UniProtKB-KW"/>
</dbReference>
<dbReference type="InterPro" id="IPR013325">
    <property type="entry name" value="RNA_pol_sigma_r2"/>
</dbReference>
<dbReference type="InterPro" id="IPR014284">
    <property type="entry name" value="RNA_pol_sigma-70_dom"/>
</dbReference>
<gene>
    <name evidence="6" type="ORF">SAMN04487891_104247</name>
    <name evidence="7" type="ORF">SAMN05216293_2351</name>
</gene>
<dbReference type="GO" id="GO:0006352">
    <property type="term" value="P:DNA-templated transcription initiation"/>
    <property type="evidence" value="ECO:0007669"/>
    <property type="project" value="InterPro"/>
</dbReference>
<dbReference type="EMBL" id="FOKU01000004">
    <property type="protein sequence ID" value="SFB99598.1"/>
    <property type="molecule type" value="Genomic_DNA"/>
</dbReference>
<dbReference type="Gene3D" id="1.10.1740.10">
    <property type="match status" value="1"/>
</dbReference>
<dbReference type="PANTHER" id="PTHR43133">
    <property type="entry name" value="RNA POLYMERASE ECF-TYPE SIGMA FACTO"/>
    <property type="match status" value="1"/>
</dbReference>
<dbReference type="NCBIfam" id="TIGR02937">
    <property type="entry name" value="sigma70-ECF"/>
    <property type="match status" value="1"/>
</dbReference>
<dbReference type="PANTHER" id="PTHR43133:SF46">
    <property type="entry name" value="RNA POLYMERASE SIGMA-70 FACTOR ECF SUBFAMILY"/>
    <property type="match status" value="1"/>
</dbReference>
<evidence type="ECO:0000313" key="6">
    <source>
        <dbReference type="EMBL" id="SFB99598.1"/>
    </source>
</evidence>